<evidence type="ECO:0000256" key="3">
    <source>
        <dbReference type="ARBA" id="ARBA00023172"/>
    </source>
</evidence>
<protein>
    <submittedName>
        <fullName evidence="6">Integrase</fullName>
    </submittedName>
</protein>
<evidence type="ECO:0000256" key="1">
    <source>
        <dbReference type="ARBA" id="ARBA00022908"/>
    </source>
</evidence>
<keyword evidence="7" id="KW-1185">Reference proteome</keyword>
<sequence length="398" mass="46019">MQTALGMSLCMKGTITTRQRCPICGAKFVHIEVRAALLCPDHPELRASKFIVRFPPAVFKNFNSYEQAARFLTGLRYKTDEGTFDQRDYQKDKPLSFTTLTEQYLNRKRSLKSFKEVRNYIGKAQDYFQQKNVKEINGADIEDFLFSLQGISEKTRHNYKSSLHDFWQFLLRRNVINLAQVPTFPRIEYELAYRNFTSWEVQSQILDKICELADPINPKIGFGVEMLATYTALRPDDLRRVTEADFDLENSVLVIRRPTKRKNHMKTIRLIPEHVERVRQFRAQFPGVGEAPFFRHSGNLQGCAAGSPFGPAYFRKYWHRACQTLGIKGLDLYGGTRHTTTTELSRNYSTDMARKASGHETNKAFDRYCQVQDSTALEAARIVAGRRERVVELKKAKK</sequence>
<dbReference type="GO" id="GO:0015074">
    <property type="term" value="P:DNA integration"/>
    <property type="evidence" value="ECO:0007669"/>
    <property type="project" value="UniProtKB-KW"/>
</dbReference>
<dbReference type="InterPro" id="IPR002104">
    <property type="entry name" value="Integrase_catalytic"/>
</dbReference>
<dbReference type="Gene3D" id="1.10.150.130">
    <property type="match status" value="1"/>
</dbReference>
<dbReference type="SUPFAM" id="SSF56349">
    <property type="entry name" value="DNA breaking-rejoining enzymes"/>
    <property type="match status" value="1"/>
</dbReference>
<organism evidence="6 7">
    <name type="scientific">Desulfuromonas thiophila</name>
    <dbReference type="NCBI Taxonomy" id="57664"/>
    <lineage>
        <taxon>Bacteria</taxon>
        <taxon>Pseudomonadati</taxon>
        <taxon>Thermodesulfobacteriota</taxon>
        <taxon>Desulfuromonadia</taxon>
        <taxon>Desulfuromonadales</taxon>
        <taxon>Desulfuromonadaceae</taxon>
        <taxon>Desulfuromonas</taxon>
    </lineage>
</organism>
<reference evidence="7" key="1">
    <citation type="submission" date="2016-10" db="EMBL/GenBank/DDBJ databases">
        <authorList>
            <person name="Varghese N."/>
            <person name="Submissions S."/>
        </authorList>
    </citation>
    <scope>NUCLEOTIDE SEQUENCE [LARGE SCALE GENOMIC DNA]</scope>
    <source>
        <strain evidence="7">DSM 8987</strain>
    </source>
</reference>
<evidence type="ECO:0000256" key="4">
    <source>
        <dbReference type="PROSITE-ProRule" id="PRU01248"/>
    </source>
</evidence>
<dbReference type="AlphaFoldDB" id="A0A1G7B467"/>
<dbReference type="InterPro" id="IPR044068">
    <property type="entry name" value="CB"/>
</dbReference>
<keyword evidence="2 4" id="KW-0238">DNA-binding</keyword>
<dbReference type="Proteomes" id="UP000243205">
    <property type="component" value="Unassembled WGS sequence"/>
</dbReference>
<feature type="domain" description="Core-binding (CB)" evidence="5">
    <location>
        <begin position="95"/>
        <end position="171"/>
    </location>
</feature>
<dbReference type="InterPro" id="IPR013762">
    <property type="entry name" value="Integrase-like_cat_sf"/>
</dbReference>
<evidence type="ECO:0000313" key="7">
    <source>
        <dbReference type="Proteomes" id="UP000243205"/>
    </source>
</evidence>
<dbReference type="InterPro" id="IPR010998">
    <property type="entry name" value="Integrase_recombinase_N"/>
</dbReference>
<dbReference type="GO" id="GO:0003677">
    <property type="term" value="F:DNA binding"/>
    <property type="evidence" value="ECO:0007669"/>
    <property type="project" value="UniProtKB-UniRule"/>
</dbReference>
<dbReference type="CDD" id="cd00397">
    <property type="entry name" value="DNA_BRE_C"/>
    <property type="match status" value="1"/>
</dbReference>
<keyword evidence="1" id="KW-0229">DNA integration</keyword>
<dbReference type="GO" id="GO:0006310">
    <property type="term" value="P:DNA recombination"/>
    <property type="evidence" value="ECO:0007669"/>
    <property type="project" value="UniProtKB-KW"/>
</dbReference>
<proteinExistence type="predicted"/>
<gene>
    <name evidence="6" type="ORF">SAMN05661003_10553</name>
</gene>
<dbReference type="Gene3D" id="1.10.443.10">
    <property type="entry name" value="Intergrase catalytic core"/>
    <property type="match status" value="1"/>
</dbReference>
<accession>A0A1G7B467</accession>
<dbReference type="EMBL" id="FNAQ01000005">
    <property type="protein sequence ID" value="SDE21752.1"/>
    <property type="molecule type" value="Genomic_DNA"/>
</dbReference>
<name>A0A1G7B467_9BACT</name>
<evidence type="ECO:0000259" key="5">
    <source>
        <dbReference type="PROSITE" id="PS51900"/>
    </source>
</evidence>
<dbReference type="Pfam" id="PF00589">
    <property type="entry name" value="Phage_integrase"/>
    <property type="match status" value="1"/>
</dbReference>
<dbReference type="STRING" id="57664.SAMN05661003_10553"/>
<keyword evidence="3" id="KW-0233">DNA recombination</keyword>
<evidence type="ECO:0000256" key="2">
    <source>
        <dbReference type="ARBA" id="ARBA00023125"/>
    </source>
</evidence>
<dbReference type="InterPro" id="IPR011010">
    <property type="entry name" value="DNA_brk_join_enz"/>
</dbReference>
<evidence type="ECO:0000313" key="6">
    <source>
        <dbReference type="EMBL" id="SDE21752.1"/>
    </source>
</evidence>
<dbReference type="PROSITE" id="PS51900">
    <property type="entry name" value="CB"/>
    <property type="match status" value="1"/>
</dbReference>